<evidence type="ECO:0000256" key="1">
    <source>
        <dbReference type="HAMAP-Rule" id="MF_00715"/>
    </source>
</evidence>
<dbReference type="RefSeq" id="WP_378160862.1">
    <property type="nucleotide sequence ID" value="NZ_JBHSBU010000001.1"/>
</dbReference>
<proteinExistence type="inferred from homology"/>
<dbReference type="Gene3D" id="1.20.5.300">
    <property type="match status" value="1"/>
</dbReference>
<dbReference type="PANTHER" id="PTHR36508">
    <property type="entry name" value="PROTEIN SLYX"/>
    <property type="match status" value="1"/>
</dbReference>
<feature type="coiled-coil region" evidence="2">
    <location>
        <begin position="9"/>
        <end position="50"/>
    </location>
</feature>
<dbReference type="EMBL" id="JBHSBU010000001">
    <property type="protein sequence ID" value="MFC4158320.1"/>
    <property type="molecule type" value="Genomic_DNA"/>
</dbReference>
<reference evidence="4" key="1">
    <citation type="journal article" date="2019" name="Int. J. Syst. Evol. Microbiol.">
        <title>The Global Catalogue of Microorganisms (GCM) 10K type strain sequencing project: providing services to taxonomists for standard genome sequencing and annotation.</title>
        <authorList>
            <consortium name="The Broad Institute Genomics Platform"/>
            <consortium name="The Broad Institute Genome Sequencing Center for Infectious Disease"/>
            <person name="Wu L."/>
            <person name="Ma J."/>
        </authorList>
    </citation>
    <scope>NUCLEOTIDE SEQUENCE [LARGE SCALE GENOMIC DNA]</scope>
    <source>
        <strain evidence="4">LMG 29894</strain>
    </source>
</reference>
<organism evidence="3 4">
    <name type="scientific">Chitinimonas lacunae</name>
    <dbReference type="NCBI Taxonomy" id="1963018"/>
    <lineage>
        <taxon>Bacteria</taxon>
        <taxon>Pseudomonadati</taxon>
        <taxon>Pseudomonadota</taxon>
        <taxon>Betaproteobacteria</taxon>
        <taxon>Neisseriales</taxon>
        <taxon>Chitinibacteraceae</taxon>
        <taxon>Chitinimonas</taxon>
    </lineage>
</organism>
<evidence type="ECO:0000313" key="3">
    <source>
        <dbReference type="EMBL" id="MFC4158320.1"/>
    </source>
</evidence>
<keyword evidence="2" id="KW-0175">Coiled coil</keyword>
<evidence type="ECO:0000313" key="4">
    <source>
        <dbReference type="Proteomes" id="UP001595791"/>
    </source>
</evidence>
<keyword evidence="4" id="KW-1185">Reference proteome</keyword>
<name>A0ABV8MN76_9NEIS</name>
<dbReference type="PANTHER" id="PTHR36508:SF1">
    <property type="entry name" value="PROTEIN SLYX"/>
    <property type="match status" value="1"/>
</dbReference>
<dbReference type="HAMAP" id="MF_00715">
    <property type="entry name" value="SlyX"/>
    <property type="match status" value="1"/>
</dbReference>
<dbReference type="InterPro" id="IPR007236">
    <property type="entry name" value="SlyX"/>
</dbReference>
<comment type="similarity">
    <text evidence="1">Belongs to the SlyX family.</text>
</comment>
<evidence type="ECO:0000256" key="2">
    <source>
        <dbReference type="SAM" id="Coils"/>
    </source>
</evidence>
<gene>
    <name evidence="1" type="primary">slyX</name>
    <name evidence="3" type="ORF">ACFOW7_03000</name>
</gene>
<sequence length="70" mass="8199">MENDFESRLTELEIRLALQDNLVDELNRVIALQQQQIDRLQAELRSLHQHVRTLEPAGRGSPEQEIPPHY</sequence>
<dbReference type="Proteomes" id="UP001595791">
    <property type="component" value="Unassembled WGS sequence"/>
</dbReference>
<comment type="caution">
    <text evidence="3">The sequence shown here is derived from an EMBL/GenBank/DDBJ whole genome shotgun (WGS) entry which is preliminary data.</text>
</comment>
<accession>A0ABV8MN76</accession>
<protein>
    <recommendedName>
        <fullName evidence="1">Protein SlyX homolog</fullName>
    </recommendedName>
</protein>
<dbReference type="Pfam" id="PF04102">
    <property type="entry name" value="SlyX"/>
    <property type="match status" value="1"/>
</dbReference>